<gene>
    <name evidence="1" type="ORF">S12H4_38207</name>
</gene>
<sequence length="111" mass="12692">MDPYGVLELTHRLGREPNIDTALHIMQWELGDLAKSHTYSKWHPDLESSYKAEAKLALSSLFFQFHVVAALLDASPAELLVTGIETVQDRIKEKEQKVGRFQHYVGDQKEE</sequence>
<reference evidence="1" key="1">
    <citation type="journal article" date="2014" name="Front. Microbiol.">
        <title>High frequency of phylogenetically diverse reductive dehalogenase-homologous genes in deep subseafloor sedimentary metagenomes.</title>
        <authorList>
            <person name="Kawai M."/>
            <person name="Futagami T."/>
            <person name="Toyoda A."/>
            <person name="Takaki Y."/>
            <person name="Nishi S."/>
            <person name="Hori S."/>
            <person name="Arai W."/>
            <person name="Tsubouchi T."/>
            <person name="Morono Y."/>
            <person name="Uchiyama I."/>
            <person name="Ito T."/>
            <person name="Fujiyama A."/>
            <person name="Inagaki F."/>
            <person name="Takami H."/>
        </authorList>
    </citation>
    <scope>NUCLEOTIDE SEQUENCE</scope>
    <source>
        <strain evidence="1">Expedition CK06-06</strain>
    </source>
</reference>
<proteinExistence type="predicted"/>
<organism evidence="1">
    <name type="scientific">marine sediment metagenome</name>
    <dbReference type="NCBI Taxonomy" id="412755"/>
    <lineage>
        <taxon>unclassified sequences</taxon>
        <taxon>metagenomes</taxon>
        <taxon>ecological metagenomes</taxon>
    </lineage>
</organism>
<protein>
    <submittedName>
        <fullName evidence="1">Uncharacterized protein</fullName>
    </submittedName>
</protein>
<evidence type="ECO:0000313" key="1">
    <source>
        <dbReference type="EMBL" id="GAI90378.1"/>
    </source>
</evidence>
<accession>X1SBL7</accession>
<dbReference type="AlphaFoldDB" id="X1SBL7"/>
<comment type="caution">
    <text evidence="1">The sequence shown here is derived from an EMBL/GenBank/DDBJ whole genome shotgun (WGS) entry which is preliminary data.</text>
</comment>
<name>X1SBL7_9ZZZZ</name>
<dbReference type="EMBL" id="BARW01022973">
    <property type="protein sequence ID" value="GAI90378.1"/>
    <property type="molecule type" value="Genomic_DNA"/>
</dbReference>